<evidence type="ECO:0000313" key="2">
    <source>
        <dbReference type="Proteomes" id="UP001319080"/>
    </source>
</evidence>
<name>A0AAP2E3E6_9BACT</name>
<accession>A0AAP2E3E6</accession>
<dbReference type="EMBL" id="JAHESE010000061">
    <property type="protein sequence ID" value="MBT1712340.1"/>
    <property type="molecule type" value="Genomic_DNA"/>
</dbReference>
<sequence>MMMVWIVYFWTGVLSGYTGEAPYIGGPGAGEPYACITESEASRILGQTAERTESTVTEREGGVERFACIFTATTDDPKTRKRGNLYYMLEVYTDSTAAHKTYAEIVASNVHMPGQHTLTNLGREAWEHTDRENFYLVLVRERNMLLRIKINKLTSLTSQKDLKEVVREIAQRMKQR</sequence>
<proteinExistence type="predicted"/>
<dbReference type="RefSeq" id="WP_254087905.1">
    <property type="nucleotide sequence ID" value="NZ_JAHESE010000061.1"/>
</dbReference>
<comment type="caution">
    <text evidence="1">The sequence shown here is derived from an EMBL/GenBank/DDBJ whole genome shotgun (WGS) entry which is preliminary data.</text>
</comment>
<keyword evidence="2" id="KW-1185">Reference proteome</keyword>
<reference evidence="1 2" key="1">
    <citation type="submission" date="2021-05" db="EMBL/GenBank/DDBJ databases">
        <title>A Polyphasic approach of four new species of the genus Ohtaekwangia: Ohtaekwangia histidinii sp. nov., Ohtaekwangia cretensis sp. nov., Ohtaekwangia indiensis sp. nov., Ohtaekwangia reichenbachii sp. nov. from diverse environment.</title>
        <authorList>
            <person name="Octaviana S."/>
        </authorList>
    </citation>
    <scope>NUCLEOTIDE SEQUENCE [LARGE SCALE GENOMIC DNA]</scope>
    <source>
        <strain evidence="1 2">PWU5</strain>
    </source>
</reference>
<gene>
    <name evidence="1" type="ORF">KK062_29120</name>
</gene>
<evidence type="ECO:0000313" key="1">
    <source>
        <dbReference type="EMBL" id="MBT1712340.1"/>
    </source>
</evidence>
<protein>
    <submittedName>
        <fullName evidence="1">Uncharacterized protein</fullName>
    </submittedName>
</protein>
<dbReference type="Proteomes" id="UP001319080">
    <property type="component" value="Unassembled WGS sequence"/>
</dbReference>
<organism evidence="1 2">
    <name type="scientific">Dawidia cretensis</name>
    <dbReference type="NCBI Taxonomy" id="2782350"/>
    <lineage>
        <taxon>Bacteria</taxon>
        <taxon>Pseudomonadati</taxon>
        <taxon>Bacteroidota</taxon>
        <taxon>Cytophagia</taxon>
        <taxon>Cytophagales</taxon>
        <taxon>Chryseotaleaceae</taxon>
        <taxon>Dawidia</taxon>
    </lineage>
</organism>
<dbReference type="AlphaFoldDB" id="A0AAP2E3E6"/>